<dbReference type="GO" id="GO:0005524">
    <property type="term" value="F:ATP binding"/>
    <property type="evidence" value="ECO:0007669"/>
    <property type="project" value="UniProtKB-KW"/>
</dbReference>
<dbReference type="GO" id="GO:0006412">
    <property type="term" value="P:translation"/>
    <property type="evidence" value="ECO:0007669"/>
    <property type="project" value="UniProtKB-KW"/>
</dbReference>
<dbReference type="SUPFAM" id="SSF46785">
    <property type="entry name" value="Winged helix' DNA-binding domain"/>
    <property type="match status" value="1"/>
</dbReference>
<sequence>MFSGAVKRGMLEALIRGVRVRGPAATFNAYDMVECIFILGEKGSMGRGKLGGELMLGPGAVRTLISRLKSKGYIRVDRNGCRLSPKGWSLYSELTKKIVYRGGFRCWDKTLGKECFLTCVRGVDPSSVNVVGLRDIAVKAGADGALILSYNAGEFYFAGENVSYEKTQPVEFWREIKTRFKFGDGDTLIVGFSNDKRSARDGALAAALSLIRV</sequence>
<feature type="domain" description="DUF4443" evidence="5">
    <location>
        <begin position="117"/>
        <end position="211"/>
    </location>
</feature>
<evidence type="ECO:0000259" key="5">
    <source>
        <dbReference type="Pfam" id="PF14544"/>
    </source>
</evidence>
<dbReference type="AlphaFoldDB" id="A0A2R6AME7"/>
<evidence type="ECO:0000256" key="2">
    <source>
        <dbReference type="ARBA" id="ARBA00022741"/>
    </source>
</evidence>
<evidence type="ECO:0000256" key="4">
    <source>
        <dbReference type="ARBA" id="ARBA00022917"/>
    </source>
</evidence>
<dbReference type="InterPro" id="IPR036388">
    <property type="entry name" value="WH-like_DNA-bd_sf"/>
</dbReference>
<keyword evidence="2" id="KW-0547">Nucleotide-binding</keyword>
<comment type="caution">
    <text evidence="6">The sequence shown here is derived from an EMBL/GenBank/DDBJ whole genome shotgun (WGS) entry which is preliminary data.</text>
</comment>
<dbReference type="InterPro" id="IPR004115">
    <property type="entry name" value="GAD-like_sf"/>
</dbReference>
<dbReference type="SUPFAM" id="SSF55261">
    <property type="entry name" value="GAD domain-like"/>
    <property type="match status" value="1"/>
</dbReference>
<gene>
    <name evidence="6" type="ORF">B9Q03_10400</name>
</gene>
<dbReference type="Gene3D" id="3.30.1360.30">
    <property type="entry name" value="GAD-like domain"/>
    <property type="match status" value="1"/>
</dbReference>
<reference evidence="6 7" key="1">
    <citation type="submission" date="2017-04" db="EMBL/GenBank/DDBJ databases">
        <title>Novel microbial lineages endemic to geothermal iron-oxide mats fill important gaps in the evolutionary history of Archaea.</title>
        <authorList>
            <person name="Jay Z.J."/>
            <person name="Beam J.P."/>
            <person name="Dlakic M."/>
            <person name="Rusch D.B."/>
            <person name="Kozubal M.A."/>
            <person name="Inskeep W.P."/>
        </authorList>
    </citation>
    <scope>NUCLEOTIDE SEQUENCE [LARGE SCALE GENOMIC DNA]</scope>
    <source>
        <strain evidence="6">OSP_D</strain>
    </source>
</reference>
<evidence type="ECO:0000313" key="7">
    <source>
        <dbReference type="Proteomes" id="UP000240322"/>
    </source>
</evidence>
<keyword evidence="4" id="KW-0648">Protein biosynthesis</keyword>
<organism evidence="6 7">
    <name type="scientific">Candidatus Marsarchaeota G2 archaeon OSP_D</name>
    <dbReference type="NCBI Taxonomy" id="1978157"/>
    <lineage>
        <taxon>Archaea</taxon>
        <taxon>Candidatus Marsarchaeota</taxon>
        <taxon>Candidatus Marsarchaeota group 2</taxon>
    </lineage>
</organism>
<dbReference type="Proteomes" id="UP000240322">
    <property type="component" value="Unassembled WGS sequence"/>
</dbReference>
<name>A0A2R6AME7_9ARCH</name>
<dbReference type="Pfam" id="PF14544">
    <property type="entry name" value="DUF4443"/>
    <property type="match status" value="1"/>
</dbReference>
<protein>
    <recommendedName>
        <fullName evidence="5">DUF4443 domain-containing protein</fullName>
    </recommendedName>
</protein>
<keyword evidence="3" id="KW-0067">ATP-binding</keyword>
<dbReference type="InterPro" id="IPR029349">
    <property type="entry name" value="DUF4443"/>
</dbReference>
<keyword evidence="1" id="KW-0436">Ligase</keyword>
<evidence type="ECO:0000256" key="3">
    <source>
        <dbReference type="ARBA" id="ARBA00022840"/>
    </source>
</evidence>
<dbReference type="Gene3D" id="1.10.10.10">
    <property type="entry name" value="Winged helix-like DNA-binding domain superfamily/Winged helix DNA-binding domain"/>
    <property type="match status" value="1"/>
</dbReference>
<dbReference type="GO" id="GO:0005737">
    <property type="term" value="C:cytoplasm"/>
    <property type="evidence" value="ECO:0007669"/>
    <property type="project" value="InterPro"/>
</dbReference>
<dbReference type="InterPro" id="IPR036390">
    <property type="entry name" value="WH_DNA-bd_sf"/>
</dbReference>
<proteinExistence type="predicted"/>
<dbReference type="EMBL" id="NEXE01000157">
    <property type="protein sequence ID" value="PSN87540.1"/>
    <property type="molecule type" value="Genomic_DNA"/>
</dbReference>
<evidence type="ECO:0000256" key="1">
    <source>
        <dbReference type="ARBA" id="ARBA00022598"/>
    </source>
</evidence>
<accession>A0A2R6AME7</accession>
<dbReference type="GO" id="GO:0004812">
    <property type="term" value="F:aminoacyl-tRNA ligase activity"/>
    <property type="evidence" value="ECO:0007669"/>
    <property type="project" value="InterPro"/>
</dbReference>
<evidence type="ECO:0000313" key="6">
    <source>
        <dbReference type="EMBL" id="PSN87540.1"/>
    </source>
</evidence>